<reference evidence="2" key="1">
    <citation type="journal article" date="2019" name="Int. J. Syst. Evol. Microbiol.">
        <title>The Global Catalogue of Microorganisms (GCM) 10K type strain sequencing project: providing services to taxonomists for standard genome sequencing and annotation.</title>
        <authorList>
            <consortium name="The Broad Institute Genomics Platform"/>
            <consortium name="The Broad Institute Genome Sequencing Center for Infectious Disease"/>
            <person name="Wu L."/>
            <person name="Ma J."/>
        </authorList>
    </citation>
    <scope>NUCLEOTIDE SEQUENCE [LARGE SCALE GENOMIC DNA]</scope>
    <source>
        <strain evidence="2">CCUG 66188</strain>
    </source>
</reference>
<dbReference type="Proteomes" id="UP001596023">
    <property type="component" value="Unassembled WGS sequence"/>
</dbReference>
<comment type="caution">
    <text evidence="1">The sequence shown here is derived from an EMBL/GenBank/DDBJ whole genome shotgun (WGS) entry which is preliminary data.</text>
</comment>
<dbReference type="EMBL" id="JBHSGN010000064">
    <property type="protein sequence ID" value="MFC4673868.1"/>
    <property type="molecule type" value="Genomic_DNA"/>
</dbReference>
<proteinExistence type="predicted"/>
<sequence>MKNIEEFADEVISKKNKVITDEVFLLIQNDKVLMHQYLRLVEKHGLDLVNRTIGMLIKKKYGLENDTQRCTNPTSTLIMSHQEFE</sequence>
<keyword evidence="2" id="KW-1185">Reference proteome</keyword>
<organism evidence="1 2">
    <name type="scientific">Dysgonomonas termitidis</name>
    <dbReference type="NCBI Taxonomy" id="1516126"/>
    <lineage>
        <taxon>Bacteria</taxon>
        <taxon>Pseudomonadati</taxon>
        <taxon>Bacteroidota</taxon>
        <taxon>Bacteroidia</taxon>
        <taxon>Bacteroidales</taxon>
        <taxon>Dysgonomonadaceae</taxon>
        <taxon>Dysgonomonas</taxon>
    </lineage>
</organism>
<name>A0ABV9KV46_9BACT</name>
<accession>A0ABV9KV46</accession>
<evidence type="ECO:0000313" key="1">
    <source>
        <dbReference type="EMBL" id="MFC4673868.1"/>
    </source>
</evidence>
<evidence type="ECO:0000313" key="2">
    <source>
        <dbReference type="Proteomes" id="UP001596023"/>
    </source>
</evidence>
<dbReference type="RefSeq" id="WP_379995583.1">
    <property type="nucleotide sequence ID" value="NZ_JBHSGN010000064.1"/>
</dbReference>
<gene>
    <name evidence="1" type="ORF">ACFO6W_09205</name>
</gene>
<protein>
    <submittedName>
        <fullName evidence="1">Uncharacterized protein</fullName>
    </submittedName>
</protein>